<dbReference type="Pfam" id="PF14344">
    <property type="entry name" value="DUF4397"/>
    <property type="match status" value="1"/>
</dbReference>
<reference evidence="2 3" key="1">
    <citation type="submission" date="2018-08" db="EMBL/GenBank/DDBJ databases">
        <title>Chitinophaga sp. K20C18050901, a novel bacterium isolated from forest soil.</title>
        <authorList>
            <person name="Wang C."/>
        </authorList>
    </citation>
    <scope>NUCLEOTIDE SEQUENCE [LARGE SCALE GENOMIC DNA]</scope>
    <source>
        <strain evidence="2 3">K20C18050901</strain>
    </source>
</reference>
<feature type="domain" description="DUF4397" evidence="1">
    <location>
        <begin position="46"/>
        <end position="157"/>
    </location>
</feature>
<evidence type="ECO:0000313" key="3">
    <source>
        <dbReference type="Proteomes" id="UP000261174"/>
    </source>
</evidence>
<name>A0A3E1P924_9BACT</name>
<organism evidence="2 3">
    <name type="scientific">Chitinophaga silvisoli</name>
    <dbReference type="NCBI Taxonomy" id="2291814"/>
    <lineage>
        <taxon>Bacteria</taxon>
        <taxon>Pseudomonadati</taxon>
        <taxon>Bacteroidota</taxon>
        <taxon>Chitinophagia</taxon>
        <taxon>Chitinophagales</taxon>
        <taxon>Chitinophagaceae</taxon>
        <taxon>Chitinophaga</taxon>
    </lineage>
</organism>
<proteinExistence type="predicted"/>
<dbReference type="EMBL" id="QTJV01000001">
    <property type="protein sequence ID" value="RFM36654.1"/>
    <property type="molecule type" value="Genomic_DNA"/>
</dbReference>
<evidence type="ECO:0000313" key="2">
    <source>
        <dbReference type="EMBL" id="RFM36654.1"/>
    </source>
</evidence>
<dbReference type="AlphaFoldDB" id="A0A3E1P924"/>
<protein>
    <submittedName>
        <fullName evidence="2">DUF4397 domain-containing protein</fullName>
    </submittedName>
</protein>
<dbReference type="Proteomes" id="UP000261174">
    <property type="component" value="Unassembled WGS sequence"/>
</dbReference>
<evidence type="ECO:0000259" key="1">
    <source>
        <dbReference type="Pfam" id="PF14344"/>
    </source>
</evidence>
<sequence>MLVFTKIKIFDMRRFILAGMALLMGVTACKKEFTIHATEEGTGGKAYLKIVHASTNLDTFNLYVGGTKVNGAAITYNGIYPVSGVNSYLTIDPGTQTVELFKPGTLVGDSISLQSFSDNFEAGKYYTFILTSAGQLFTEDAFPKPDTGVIAVRFIHTVLNDTTGKTVDLYSAKHGVVATGLNPGDLSDYKTIPYNVNVKDTLYVTRSAAAGTPLSGRAVFATMALTTGNIANLTVQRSYTVIFKGSISVTSGTKARGLIGYVHY</sequence>
<dbReference type="InterPro" id="IPR025510">
    <property type="entry name" value="DUF4397"/>
</dbReference>
<dbReference type="PROSITE" id="PS51257">
    <property type="entry name" value="PROKAR_LIPOPROTEIN"/>
    <property type="match status" value="1"/>
</dbReference>
<accession>A0A3E1P924</accession>
<keyword evidence="3" id="KW-1185">Reference proteome</keyword>
<gene>
    <name evidence="2" type="ORF">DXN04_03915</name>
</gene>
<comment type="caution">
    <text evidence="2">The sequence shown here is derived from an EMBL/GenBank/DDBJ whole genome shotgun (WGS) entry which is preliminary data.</text>
</comment>